<evidence type="ECO:0000313" key="3">
    <source>
        <dbReference type="Proteomes" id="UP000007887"/>
    </source>
</evidence>
<reference evidence="2 3" key="1">
    <citation type="submission" date="2011-10" db="EMBL/GenBank/DDBJ databases">
        <title>Whole genome sequence of Selenomonas ruminantium subsp. lactilytica TAM6421.</title>
        <authorList>
            <person name="Oguchi A."/>
            <person name="Ankai A."/>
            <person name="Kaneko J."/>
            <person name="Yamada-Narita S."/>
            <person name="Fukui S."/>
            <person name="Takahashi M."/>
            <person name="Onodera T."/>
            <person name="Kojima S."/>
            <person name="Fushimi T."/>
            <person name="Abe N."/>
            <person name="Kamio Y."/>
            <person name="Yamazaki S."/>
            <person name="Fujita N."/>
        </authorList>
    </citation>
    <scope>NUCLEOTIDE SEQUENCE [LARGE SCALE GENOMIC DNA]</scope>
    <source>
        <strain evidence="3">NBRC 103574 / TAM6421</strain>
        <plasmid evidence="2 3">pSRC6</plasmid>
    </source>
</reference>
<dbReference type="HOGENOM" id="CLU_2289724_0_0_9"/>
<protein>
    <submittedName>
        <fullName evidence="2">Uncharacterized protein</fullName>
    </submittedName>
</protein>
<dbReference type="GeneID" id="61463081"/>
<dbReference type="EMBL" id="AP012295">
    <property type="protein sequence ID" value="BAL84755.1"/>
    <property type="molecule type" value="Genomic_DNA"/>
</dbReference>
<keyword evidence="2" id="KW-0614">Plasmid</keyword>
<dbReference type="GO" id="GO:0006355">
    <property type="term" value="P:regulation of DNA-templated transcription"/>
    <property type="evidence" value="ECO:0007669"/>
    <property type="project" value="InterPro"/>
</dbReference>
<dbReference type="PATRIC" id="fig|927704.6.peg.3566"/>
<evidence type="ECO:0000313" key="2">
    <source>
        <dbReference type="EMBL" id="BAL84755.1"/>
    </source>
</evidence>
<dbReference type="AlphaFoldDB" id="I0GVG8"/>
<dbReference type="SUPFAM" id="SSF47598">
    <property type="entry name" value="Ribbon-helix-helix"/>
    <property type="match status" value="1"/>
</dbReference>
<proteinExistence type="predicted"/>
<organism evidence="2 3">
    <name type="scientific">Selenomonas ruminantium subsp. lactilytica (strain NBRC 103574 / TAM6421)</name>
    <dbReference type="NCBI Taxonomy" id="927704"/>
    <lineage>
        <taxon>Bacteria</taxon>
        <taxon>Bacillati</taxon>
        <taxon>Bacillota</taxon>
        <taxon>Negativicutes</taxon>
        <taxon>Selenomonadales</taxon>
        <taxon>Selenomonadaceae</taxon>
        <taxon>Selenomonas</taxon>
    </lineage>
</organism>
<evidence type="ECO:0000256" key="1">
    <source>
        <dbReference type="SAM" id="MobiDB-lite"/>
    </source>
</evidence>
<dbReference type="InterPro" id="IPR010985">
    <property type="entry name" value="Ribbon_hlx_hlx"/>
</dbReference>
<accession>I0GVG8</accession>
<feature type="compositionally biased region" description="Basic residues" evidence="1">
    <location>
        <begin position="41"/>
        <end position="51"/>
    </location>
</feature>
<geneLocation type="plasmid" evidence="2 3">
    <name>pSRC6</name>
</geneLocation>
<dbReference type="KEGG" id="sri:SELR_pSRC600030"/>
<dbReference type="OrthoDB" id="9845208at2"/>
<gene>
    <name evidence="2" type="ordered locus">SELR_pSRC600030</name>
</gene>
<name>I0GVG8_SELRL</name>
<sequence>MAESLDVASMIDTDFSAHVKAQKKAKKDNKKETDIDNGSVKKTKRRPRVKKEYKRVSAYITPEQYQKLDELATMSKHSLTDTIGEAIDAYYNVIKRRRKSN</sequence>
<dbReference type="Proteomes" id="UP000007887">
    <property type="component" value="Plasmid pSRC6"/>
</dbReference>
<feature type="region of interest" description="Disordered" evidence="1">
    <location>
        <begin position="18"/>
        <end position="51"/>
    </location>
</feature>
<dbReference type="RefSeq" id="WP_014426055.1">
    <property type="nucleotide sequence ID" value="NC_017070.1"/>
</dbReference>